<sequence length="304" mass="34536">MSELINLDQGVLTALSFLVKSNLPKLNLNKFDFPLVVGSGNAYNTAQILFSKQKAVIADESTFKETIEKYKSLINKKIIKEAIIISASGEKDSVWEIELAKKNKLKTVLLTCSPNSTAAKLADQVFVYPKIAEPYTYNVSTYLGMILSVSEEKPEKIIGFINKVKLFKGFKNFKSYSFVVPDEFIFITPMLDIKKSELFGPLLSLRAFGFGHARHAKFVIRDKNELVITLGKEKNKYFGEEKSRWQIDLPKDSGFALILCLTYYLIGKIQESKPAYFKKHIKNYCRDYGPKAYGKKGEFELIVK</sequence>
<dbReference type="SUPFAM" id="SSF53697">
    <property type="entry name" value="SIS domain"/>
    <property type="match status" value="1"/>
</dbReference>
<reference evidence="2 3" key="1">
    <citation type="journal article" date="2017" name="ISME J.">
        <title>Potential for microbial H2 and metal transformations associated with novel bacteria and archaea in deep terrestrial subsurface sediments.</title>
        <authorList>
            <person name="Hernsdorf A.W."/>
            <person name="Amano Y."/>
            <person name="Miyakawa K."/>
            <person name="Ise K."/>
            <person name="Suzuki Y."/>
            <person name="Anantharaman K."/>
            <person name="Probst A."/>
            <person name="Burstein D."/>
            <person name="Thomas B.C."/>
            <person name="Banfield J.F."/>
        </authorList>
    </citation>
    <scope>NUCLEOTIDE SEQUENCE [LARGE SCALE GENOMIC DNA]</scope>
    <source>
        <strain evidence="2">HGW-Falkowbacteria-1</strain>
    </source>
</reference>
<gene>
    <name evidence="2" type="ORF">CVU82_03745</name>
</gene>
<dbReference type="Proteomes" id="UP000233517">
    <property type="component" value="Unassembled WGS sequence"/>
</dbReference>
<dbReference type="PROSITE" id="PS51464">
    <property type="entry name" value="SIS"/>
    <property type="match status" value="1"/>
</dbReference>
<evidence type="ECO:0000313" key="3">
    <source>
        <dbReference type="Proteomes" id="UP000233517"/>
    </source>
</evidence>
<dbReference type="GO" id="GO:0097367">
    <property type="term" value="F:carbohydrate derivative binding"/>
    <property type="evidence" value="ECO:0007669"/>
    <property type="project" value="InterPro"/>
</dbReference>
<evidence type="ECO:0000313" key="2">
    <source>
        <dbReference type="EMBL" id="PKM91140.1"/>
    </source>
</evidence>
<comment type="caution">
    <text evidence="2">The sequence shown here is derived from an EMBL/GenBank/DDBJ whole genome shotgun (WGS) entry which is preliminary data.</text>
</comment>
<dbReference type="EMBL" id="PHAI01000003">
    <property type="protein sequence ID" value="PKM91140.1"/>
    <property type="molecule type" value="Genomic_DNA"/>
</dbReference>
<organism evidence="2 3">
    <name type="scientific">Candidatus Falkowbacteria bacterium HGW-Falkowbacteria-1</name>
    <dbReference type="NCBI Taxonomy" id="2013768"/>
    <lineage>
        <taxon>Bacteria</taxon>
        <taxon>Candidatus Falkowiibacteriota</taxon>
    </lineage>
</organism>
<accession>A0A2N2E8S5</accession>
<dbReference type="InterPro" id="IPR046348">
    <property type="entry name" value="SIS_dom_sf"/>
</dbReference>
<dbReference type="GO" id="GO:1901135">
    <property type="term" value="P:carbohydrate derivative metabolic process"/>
    <property type="evidence" value="ECO:0007669"/>
    <property type="project" value="InterPro"/>
</dbReference>
<name>A0A2N2E8S5_9BACT</name>
<evidence type="ECO:0000259" key="1">
    <source>
        <dbReference type="PROSITE" id="PS51464"/>
    </source>
</evidence>
<dbReference type="AlphaFoldDB" id="A0A2N2E8S5"/>
<dbReference type="InterPro" id="IPR001347">
    <property type="entry name" value="SIS_dom"/>
</dbReference>
<proteinExistence type="predicted"/>
<feature type="domain" description="SIS" evidence="1">
    <location>
        <begin position="23"/>
        <end position="160"/>
    </location>
</feature>
<dbReference type="Gene3D" id="3.40.50.10490">
    <property type="entry name" value="Glucose-6-phosphate isomerase like protein, domain 1"/>
    <property type="match status" value="1"/>
</dbReference>
<protein>
    <recommendedName>
        <fullName evidence="1">SIS domain-containing protein</fullName>
    </recommendedName>
</protein>